<dbReference type="OrthoDB" id="2489132at2"/>
<dbReference type="SMART" id="SM00283">
    <property type="entry name" value="MA"/>
    <property type="match status" value="1"/>
</dbReference>
<evidence type="ECO:0000256" key="6">
    <source>
        <dbReference type="ARBA" id="ARBA00029447"/>
    </source>
</evidence>
<feature type="domain" description="Methyl-accepting transducer" evidence="10">
    <location>
        <begin position="386"/>
        <end position="622"/>
    </location>
</feature>
<feature type="compositionally biased region" description="Polar residues" evidence="8">
    <location>
        <begin position="671"/>
        <end position="682"/>
    </location>
</feature>
<dbReference type="Pfam" id="PF08376">
    <property type="entry name" value="NIT"/>
    <property type="match status" value="1"/>
</dbReference>
<dbReference type="InterPro" id="IPR004089">
    <property type="entry name" value="MCPsignal_dom"/>
</dbReference>
<evidence type="ECO:0000256" key="2">
    <source>
        <dbReference type="ARBA" id="ARBA00022692"/>
    </source>
</evidence>
<feature type="transmembrane region" description="Helical" evidence="9">
    <location>
        <begin position="305"/>
        <end position="327"/>
    </location>
</feature>
<evidence type="ECO:0000313" key="13">
    <source>
        <dbReference type="EMBL" id="PSJ48065.1"/>
    </source>
</evidence>
<comment type="caution">
    <text evidence="13">The sequence shown here is derived from an EMBL/GenBank/DDBJ whole genome shotgun (WGS) entry which is preliminary data.</text>
</comment>
<dbReference type="Proteomes" id="UP000240243">
    <property type="component" value="Unassembled WGS sequence"/>
</dbReference>
<keyword evidence="5 7" id="KW-0807">Transducer</keyword>
<evidence type="ECO:0000256" key="9">
    <source>
        <dbReference type="SAM" id="Phobius"/>
    </source>
</evidence>
<evidence type="ECO:0000256" key="4">
    <source>
        <dbReference type="ARBA" id="ARBA00023136"/>
    </source>
</evidence>
<organism evidence="13 14">
    <name type="scientific">Zobellella endophytica</name>
    <dbReference type="NCBI Taxonomy" id="2116700"/>
    <lineage>
        <taxon>Bacteria</taxon>
        <taxon>Pseudomonadati</taxon>
        <taxon>Pseudomonadota</taxon>
        <taxon>Gammaproteobacteria</taxon>
        <taxon>Aeromonadales</taxon>
        <taxon>Aeromonadaceae</taxon>
        <taxon>Zobellella</taxon>
    </lineage>
</organism>
<dbReference type="PROSITE" id="PS50906">
    <property type="entry name" value="NIT"/>
    <property type="match status" value="1"/>
</dbReference>
<dbReference type="Pfam" id="PF00672">
    <property type="entry name" value="HAMP"/>
    <property type="match status" value="1"/>
</dbReference>
<evidence type="ECO:0000256" key="7">
    <source>
        <dbReference type="PROSITE-ProRule" id="PRU00284"/>
    </source>
</evidence>
<accession>A0A2P7RCV6</accession>
<evidence type="ECO:0000256" key="8">
    <source>
        <dbReference type="SAM" id="MobiDB-lite"/>
    </source>
</evidence>
<dbReference type="GO" id="GO:0004888">
    <property type="term" value="F:transmembrane signaling receptor activity"/>
    <property type="evidence" value="ECO:0007669"/>
    <property type="project" value="InterPro"/>
</dbReference>
<reference evidence="13 14" key="1">
    <citation type="submission" date="2018-03" db="EMBL/GenBank/DDBJ databases">
        <title>The draft genome of Zobellella sp. 59N8.</title>
        <authorList>
            <person name="Liu L."/>
            <person name="Li L."/>
            <person name="Zhang X."/>
            <person name="Liang L."/>
            <person name="Wang T."/>
        </authorList>
    </citation>
    <scope>NUCLEOTIDE SEQUENCE [LARGE SCALE GENOMIC DNA]</scope>
    <source>
        <strain evidence="13 14">59N8</strain>
    </source>
</reference>
<dbReference type="FunFam" id="1.10.287.950:FF:000001">
    <property type="entry name" value="Methyl-accepting chemotaxis sensory transducer"/>
    <property type="match status" value="1"/>
</dbReference>
<dbReference type="Gene3D" id="1.10.287.950">
    <property type="entry name" value="Methyl-accepting chemotaxis protein"/>
    <property type="match status" value="1"/>
</dbReference>
<dbReference type="PROSITE" id="PS50885">
    <property type="entry name" value="HAMP"/>
    <property type="match status" value="1"/>
</dbReference>
<feature type="domain" description="HAMP" evidence="11">
    <location>
        <begin position="328"/>
        <end position="381"/>
    </location>
</feature>
<keyword evidence="2 9" id="KW-0812">Transmembrane</keyword>
<evidence type="ECO:0000259" key="12">
    <source>
        <dbReference type="PROSITE" id="PS50906"/>
    </source>
</evidence>
<comment type="similarity">
    <text evidence="6">Belongs to the methyl-accepting chemotaxis (MCP) protein family.</text>
</comment>
<evidence type="ECO:0000259" key="10">
    <source>
        <dbReference type="PROSITE" id="PS50111"/>
    </source>
</evidence>
<dbReference type="PANTHER" id="PTHR32089">
    <property type="entry name" value="METHYL-ACCEPTING CHEMOTAXIS PROTEIN MCPB"/>
    <property type="match status" value="1"/>
</dbReference>
<dbReference type="PROSITE" id="PS50111">
    <property type="entry name" value="CHEMOTAXIS_TRANSDUC_2"/>
    <property type="match status" value="1"/>
</dbReference>
<protein>
    <submittedName>
        <fullName evidence="13">Chemotaxis protein</fullName>
    </submittedName>
</protein>
<dbReference type="CDD" id="cd06225">
    <property type="entry name" value="HAMP"/>
    <property type="match status" value="1"/>
</dbReference>
<proteinExistence type="inferred from homology"/>
<gene>
    <name evidence="13" type="ORF">C7H85_04570</name>
</gene>
<evidence type="ECO:0000256" key="3">
    <source>
        <dbReference type="ARBA" id="ARBA00022989"/>
    </source>
</evidence>
<evidence type="ECO:0000259" key="11">
    <source>
        <dbReference type="PROSITE" id="PS50885"/>
    </source>
</evidence>
<dbReference type="GO" id="GO:0007165">
    <property type="term" value="P:signal transduction"/>
    <property type="evidence" value="ECO:0007669"/>
    <property type="project" value="UniProtKB-KW"/>
</dbReference>
<evidence type="ECO:0000256" key="5">
    <source>
        <dbReference type="ARBA" id="ARBA00023224"/>
    </source>
</evidence>
<evidence type="ECO:0000313" key="14">
    <source>
        <dbReference type="Proteomes" id="UP000240243"/>
    </source>
</evidence>
<keyword evidence="3 9" id="KW-1133">Transmembrane helix</keyword>
<sequence length="698" mass="75295">MTSLKLTHKLGLLVLLPLLALFLFAFLYAAASYRTMVNAADMMPITRLAAQTGQLAHQLQAERGLSASAVNDSGGDFGARLTEQRARTDQALQQLEQNSRRLVLGGEAAGRLATLQQALGRLNGLRQQVDAGQLTVPRVVDDYSAVIASLLAVIDGAVPLAADAPQAASLSAYSAFLQAKDRLGLLRASLSSARVAGRFSPELYRRFAALEAQYQSYTERFMVLAEAPWRARFEQLQQLAVAREVQDAIRQAHQQHGNGTLSGEASAWFTLASRYLDAVKEAEDRFAASLATTGEQGYQAARNGFALAGILSLAVALLTLVVCGLVLRDLRRGFEALKQGILRVADQQDFSQPVRVASRDELGELADAVNRMQRQLSTLLGRMRDTCEHLTAHSGHTRGTLQLIQQDLNEGLGQVDLVVSAATEMSATVAEIARHASETFSAANHTIARATEGDRKVDETIVAIEQVAGSLEHGEARVVEVAGYSQDVSNFLTVIKQISDRTNLLALNAAIEAARAGESGRGFAVVAEEVRSLAQQTQVTAGQIEDMLARLRQGSEQAVTAMGQGRSRSLACVEEAREAGSQLSAIVQEITQVNAMTEQVATATEEQRTVTDDIQHNIVVMKQGYDNTQQCAGELVRGSEMMEQMVVELDRRLKAFTLGAVDGETRQEASLTSRLKSNQNDVSPVGTGLPDTNPYGRV</sequence>
<dbReference type="PANTHER" id="PTHR32089:SF119">
    <property type="entry name" value="METHYL-ACCEPTING CHEMOTAXIS PROTEIN CTPL"/>
    <property type="match status" value="1"/>
</dbReference>
<dbReference type="GO" id="GO:0006935">
    <property type="term" value="P:chemotaxis"/>
    <property type="evidence" value="ECO:0007669"/>
    <property type="project" value="InterPro"/>
</dbReference>
<dbReference type="InterPro" id="IPR010910">
    <property type="entry name" value="Nitrate/nitrite_sensing_bac"/>
</dbReference>
<dbReference type="SUPFAM" id="SSF58104">
    <property type="entry name" value="Methyl-accepting chemotaxis protein (MCP) signaling domain"/>
    <property type="match status" value="1"/>
</dbReference>
<dbReference type="InterPro" id="IPR013587">
    <property type="entry name" value="Nitrate/nitrite_sensing"/>
</dbReference>
<dbReference type="InterPro" id="IPR003660">
    <property type="entry name" value="HAMP_dom"/>
</dbReference>
<comment type="subcellular location">
    <subcellularLocation>
        <location evidence="1">Membrane</location>
        <topology evidence="1">Multi-pass membrane protein</topology>
    </subcellularLocation>
</comment>
<feature type="domain" description="NIT" evidence="12">
    <location>
        <begin position="50"/>
        <end position="297"/>
    </location>
</feature>
<dbReference type="SMART" id="SM00304">
    <property type="entry name" value="HAMP"/>
    <property type="match status" value="1"/>
</dbReference>
<keyword evidence="4 9" id="KW-0472">Membrane</keyword>
<feature type="region of interest" description="Disordered" evidence="8">
    <location>
        <begin position="671"/>
        <end position="698"/>
    </location>
</feature>
<dbReference type="AlphaFoldDB" id="A0A2P7RCV6"/>
<dbReference type="Pfam" id="PF00015">
    <property type="entry name" value="MCPsignal"/>
    <property type="match status" value="1"/>
</dbReference>
<keyword evidence="14" id="KW-1185">Reference proteome</keyword>
<dbReference type="EMBL" id="PXYG01000001">
    <property type="protein sequence ID" value="PSJ48065.1"/>
    <property type="molecule type" value="Genomic_DNA"/>
</dbReference>
<evidence type="ECO:0000256" key="1">
    <source>
        <dbReference type="ARBA" id="ARBA00004141"/>
    </source>
</evidence>
<dbReference type="PRINTS" id="PR00260">
    <property type="entry name" value="CHEMTRNSDUCR"/>
</dbReference>
<dbReference type="GO" id="GO:0016020">
    <property type="term" value="C:membrane"/>
    <property type="evidence" value="ECO:0007669"/>
    <property type="project" value="UniProtKB-SubCell"/>
</dbReference>
<dbReference type="InterPro" id="IPR004090">
    <property type="entry name" value="Chemotax_Me-accpt_rcpt"/>
</dbReference>
<dbReference type="RefSeq" id="WP_106728477.1">
    <property type="nucleotide sequence ID" value="NZ_PXYG01000001.1"/>
</dbReference>
<name>A0A2P7RCV6_9GAMM</name>